<keyword evidence="5" id="KW-0812">Transmembrane</keyword>
<dbReference type="Pfam" id="PF01459">
    <property type="entry name" value="Porin_3"/>
    <property type="match status" value="1"/>
</dbReference>
<dbReference type="EMBL" id="JAKOGI010000052">
    <property type="protein sequence ID" value="KAJ8446581.1"/>
    <property type="molecule type" value="Genomic_DNA"/>
</dbReference>
<keyword evidence="8" id="KW-0472">Membrane</keyword>
<dbReference type="OrthoDB" id="7827681at2759"/>
<evidence type="ECO:0000256" key="1">
    <source>
        <dbReference type="ARBA" id="ARBA00004370"/>
    </source>
</evidence>
<dbReference type="PANTHER" id="PTHR11743">
    <property type="entry name" value="VOLTAGE-DEPENDENT ANION-SELECTIVE CHANNEL"/>
    <property type="match status" value="1"/>
</dbReference>
<reference evidence="9" key="1">
    <citation type="submission" date="2022-04" db="EMBL/GenBank/DDBJ databases">
        <title>Carnegiea gigantea Genome sequencing and assembly v2.</title>
        <authorList>
            <person name="Copetti D."/>
            <person name="Sanderson M.J."/>
            <person name="Burquez A."/>
            <person name="Wojciechowski M.F."/>
        </authorList>
    </citation>
    <scope>NUCLEOTIDE SEQUENCE</scope>
    <source>
        <strain evidence="9">SGP5-SGP5p</strain>
        <tissue evidence="9">Aerial part</tissue>
    </source>
</reference>
<evidence type="ECO:0000256" key="8">
    <source>
        <dbReference type="ARBA" id="ARBA00023136"/>
    </source>
</evidence>
<comment type="subcellular location">
    <subcellularLocation>
        <location evidence="1">Membrane</location>
    </subcellularLocation>
</comment>
<organism evidence="9 10">
    <name type="scientific">Carnegiea gigantea</name>
    <dbReference type="NCBI Taxonomy" id="171969"/>
    <lineage>
        <taxon>Eukaryota</taxon>
        <taxon>Viridiplantae</taxon>
        <taxon>Streptophyta</taxon>
        <taxon>Embryophyta</taxon>
        <taxon>Tracheophyta</taxon>
        <taxon>Spermatophyta</taxon>
        <taxon>Magnoliopsida</taxon>
        <taxon>eudicotyledons</taxon>
        <taxon>Gunneridae</taxon>
        <taxon>Pentapetalae</taxon>
        <taxon>Caryophyllales</taxon>
        <taxon>Cactineae</taxon>
        <taxon>Cactaceae</taxon>
        <taxon>Cactoideae</taxon>
        <taxon>Echinocereeae</taxon>
        <taxon>Carnegiea</taxon>
    </lineage>
</organism>
<gene>
    <name evidence="9" type="ORF">Cgig2_019734</name>
</gene>
<dbReference type="InterPro" id="IPR023614">
    <property type="entry name" value="Porin_dom_sf"/>
</dbReference>
<dbReference type="Gene3D" id="2.40.160.10">
    <property type="entry name" value="Porin"/>
    <property type="match status" value="1"/>
</dbReference>
<dbReference type="AlphaFoldDB" id="A0A9Q1QM47"/>
<evidence type="ECO:0000313" key="9">
    <source>
        <dbReference type="EMBL" id="KAJ8446581.1"/>
    </source>
</evidence>
<protein>
    <submittedName>
        <fullName evidence="9">Uncharacterized protein</fullName>
    </submittedName>
</protein>
<dbReference type="GO" id="GO:0015288">
    <property type="term" value="F:porin activity"/>
    <property type="evidence" value="ECO:0007669"/>
    <property type="project" value="UniProtKB-KW"/>
</dbReference>
<comment type="caution">
    <text evidence="9">The sequence shown here is derived from an EMBL/GenBank/DDBJ whole genome shotgun (WGS) entry which is preliminary data.</text>
</comment>
<evidence type="ECO:0000256" key="4">
    <source>
        <dbReference type="ARBA" id="ARBA00022452"/>
    </source>
</evidence>
<evidence type="ECO:0000256" key="7">
    <source>
        <dbReference type="ARBA" id="ARBA00023114"/>
    </source>
</evidence>
<keyword evidence="3" id="KW-0813">Transport</keyword>
<sequence>MSKGPGLFSDIGRRAREILYKDYSCDRKFSISTQPNGLAITTSTLQKEGLPIGDVAAQYKYNNAVIDFEVDTLSNMAATLRLDDILQSTKLIASIKLPDYNSGKFELQYFHEHAAIGSSVSLKNYPVVDVSAAVGTSNTVLGVEGGFDTFTGEFTKYNVGVSMIKPDFSTSVILAERGDLVKASYVHYLEQVRTTTVVEFANRFSKEGNTLTVGGSCAVDDLSLIKLKLNNQGDFGAVLQHEFRPKSVLTVAAEFDYNSLDVNPKIGLSLALKP</sequence>
<dbReference type="GO" id="GO:0005741">
    <property type="term" value="C:mitochondrial outer membrane"/>
    <property type="evidence" value="ECO:0007669"/>
    <property type="project" value="InterPro"/>
</dbReference>
<dbReference type="InterPro" id="IPR001925">
    <property type="entry name" value="Porin_Euk"/>
</dbReference>
<dbReference type="GO" id="GO:0008308">
    <property type="term" value="F:voltage-gated monoatomic anion channel activity"/>
    <property type="evidence" value="ECO:0007669"/>
    <property type="project" value="InterPro"/>
</dbReference>
<keyword evidence="10" id="KW-1185">Reference proteome</keyword>
<keyword evidence="7" id="KW-0626">Porin</keyword>
<evidence type="ECO:0000256" key="3">
    <source>
        <dbReference type="ARBA" id="ARBA00022448"/>
    </source>
</evidence>
<evidence type="ECO:0000256" key="2">
    <source>
        <dbReference type="ARBA" id="ARBA00009624"/>
    </source>
</evidence>
<dbReference type="GO" id="GO:0046930">
    <property type="term" value="C:pore complex"/>
    <property type="evidence" value="ECO:0007669"/>
    <property type="project" value="UniProtKB-KW"/>
</dbReference>
<proteinExistence type="inferred from homology"/>
<evidence type="ECO:0000256" key="6">
    <source>
        <dbReference type="ARBA" id="ARBA00023065"/>
    </source>
</evidence>
<dbReference type="FunFam" id="2.40.160.10:FF:000003">
    <property type="entry name" value="Outer mitochondrial membrane protein porin"/>
    <property type="match status" value="1"/>
</dbReference>
<dbReference type="Proteomes" id="UP001153076">
    <property type="component" value="Unassembled WGS sequence"/>
</dbReference>
<keyword evidence="6" id="KW-0406">Ion transport</keyword>
<dbReference type="InterPro" id="IPR027246">
    <property type="entry name" value="Porin_Euk/Tom40"/>
</dbReference>
<evidence type="ECO:0000313" key="10">
    <source>
        <dbReference type="Proteomes" id="UP001153076"/>
    </source>
</evidence>
<comment type="similarity">
    <text evidence="2">Belongs to the eukaryotic mitochondrial porin (TC 1.B.8.1) family.</text>
</comment>
<keyword evidence="4" id="KW-1134">Transmembrane beta strand</keyword>
<dbReference type="CDD" id="cd07306">
    <property type="entry name" value="Porin3_VDAC"/>
    <property type="match status" value="1"/>
</dbReference>
<evidence type="ECO:0000256" key="5">
    <source>
        <dbReference type="ARBA" id="ARBA00022692"/>
    </source>
</evidence>
<dbReference type="PANTHER" id="PTHR11743:SF23">
    <property type="entry name" value="MITOCHONDRIAL OUTER MEMBRANE PROTEIN PORIN 5-RELATED"/>
    <property type="match status" value="1"/>
</dbReference>
<accession>A0A9Q1QM47</accession>
<name>A0A9Q1QM47_9CARY</name>